<name>A0A0E9WKP3_ANGAN</name>
<dbReference type="AlphaFoldDB" id="A0A0E9WKP3"/>
<accession>A0A0E9WKP3</accession>
<dbReference type="EMBL" id="GBXM01018422">
    <property type="protein sequence ID" value="JAH90155.1"/>
    <property type="molecule type" value="Transcribed_RNA"/>
</dbReference>
<reference evidence="1" key="2">
    <citation type="journal article" date="2015" name="Fish Shellfish Immunol.">
        <title>Early steps in the European eel (Anguilla anguilla)-Vibrio vulnificus interaction in the gills: Role of the RtxA13 toxin.</title>
        <authorList>
            <person name="Callol A."/>
            <person name="Pajuelo D."/>
            <person name="Ebbesson L."/>
            <person name="Teles M."/>
            <person name="MacKenzie S."/>
            <person name="Amaro C."/>
        </authorList>
    </citation>
    <scope>NUCLEOTIDE SEQUENCE</scope>
</reference>
<organism evidence="1">
    <name type="scientific">Anguilla anguilla</name>
    <name type="common">European freshwater eel</name>
    <name type="synonym">Muraena anguilla</name>
    <dbReference type="NCBI Taxonomy" id="7936"/>
    <lineage>
        <taxon>Eukaryota</taxon>
        <taxon>Metazoa</taxon>
        <taxon>Chordata</taxon>
        <taxon>Craniata</taxon>
        <taxon>Vertebrata</taxon>
        <taxon>Euteleostomi</taxon>
        <taxon>Actinopterygii</taxon>
        <taxon>Neopterygii</taxon>
        <taxon>Teleostei</taxon>
        <taxon>Anguilliformes</taxon>
        <taxon>Anguillidae</taxon>
        <taxon>Anguilla</taxon>
    </lineage>
</organism>
<protein>
    <submittedName>
        <fullName evidence="1">Uncharacterized protein</fullName>
    </submittedName>
</protein>
<reference evidence="1" key="1">
    <citation type="submission" date="2014-11" db="EMBL/GenBank/DDBJ databases">
        <authorList>
            <person name="Amaro Gonzalez C."/>
        </authorList>
    </citation>
    <scope>NUCLEOTIDE SEQUENCE</scope>
</reference>
<sequence length="49" mass="5743">MGKKHNILTVCILTARGRPSSNLLIFGTRMYLVDCSCRNYLERYREYVS</sequence>
<proteinExistence type="predicted"/>
<evidence type="ECO:0000313" key="1">
    <source>
        <dbReference type="EMBL" id="JAH90155.1"/>
    </source>
</evidence>